<dbReference type="SMART" id="SM00326">
    <property type="entry name" value="SH3"/>
    <property type="match status" value="5"/>
</dbReference>
<evidence type="ECO:0000256" key="1">
    <source>
        <dbReference type="ARBA" id="ARBA00022443"/>
    </source>
</evidence>
<feature type="domain" description="SH3" evidence="5">
    <location>
        <begin position="747"/>
        <end position="805"/>
    </location>
</feature>
<accession>A0AA88YAV3</accession>
<dbReference type="PANTHER" id="PTHR15706">
    <property type="entry name" value="SH3 MULTIPLE DOMAIN"/>
    <property type="match status" value="1"/>
</dbReference>
<feature type="domain" description="SH3" evidence="5">
    <location>
        <begin position="124"/>
        <end position="183"/>
    </location>
</feature>
<evidence type="ECO:0000313" key="7">
    <source>
        <dbReference type="Proteomes" id="UP001186944"/>
    </source>
</evidence>
<feature type="region of interest" description="Disordered" evidence="4">
    <location>
        <begin position="408"/>
        <end position="710"/>
    </location>
</feature>
<feature type="region of interest" description="Disordered" evidence="4">
    <location>
        <begin position="322"/>
        <end position="393"/>
    </location>
</feature>
<feature type="compositionally biased region" description="Basic and acidic residues" evidence="4">
    <location>
        <begin position="569"/>
        <end position="585"/>
    </location>
</feature>
<feature type="compositionally biased region" description="Low complexity" evidence="4">
    <location>
        <begin position="526"/>
        <end position="537"/>
    </location>
</feature>
<feature type="compositionally biased region" description="Acidic residues" evidence="4">
    <location>
        <begin position="345"/>
        <end position="368"/>
    </location>
</feature>
<dbReference type="Pfam" id="PF07653">
    <property type="entry name" value="SH3_2"/>
    <property type="match status" value="1"/>
</dbReference>
<dbReference type="SUPFAM" id="SSF50044">
    <property type="entry name" value="SH3-domain"/>
    <property type="match status" value="5"/>
</dbReference>
<dbReference type="PANTHER" id="PTHR15706:SF2">
    <property type="entry name" value="SH3 AND PX DOMAIN-CONTAINING PROTEIN 2A"/>
    <property type="match status" value="1"/>
</dbReference>
<evidence type="ECO:0000256" key="2">
    <source>
        <dbReference type="ARBA" id="ARBA00022737"/>
    </source>
</evidence>
<comment type="caution">
    <text evidence="6">The sequence shown here is derived from an EMBL/GenBank/DDBJ whole genome shotgun (WGS) entry which is preliminary data.</text>
</comment>
<organism evidence="6 7">
    <name type="scientific">Pinctada imbricata</name>
    <name type="common">Atlantic pearl-oyster</name>
    <name type="synonym">Pinctada martensii</name>
    <dbReference type="NCBI Taxonomy" id="66713"/>
    <lineage>
        <taxon>Eukaryota</taxon>
        <taxon>Metazoa</taxon>
        <taxon>Spiralia</taxon>
        <taxon>Lophotrochozoa</taxon>
        <taxon>Mollusca</taxon>
        <taxon>Bivalvia</taxon>
        <taxon>Autobranchia</taxon>
        <taxon>Pteriomorphia</taxon>
        <taxon>Pterioida</taxon>
        <taxon>Pterioidea</taxon>
        <taxon>Pteriidae</taxon>
        <taxon>Pinctada</taxon>
    </lineage>
</organism>
<reference evidence="6" key="1">
    <citation type="submission" date="2019-08" db="EMBL/GenBank/DDBJ databases">
        <title>The improved chromosome-level genome for the pearl oyster Pinctada fucata martensii using PacBio sequencing and Hi-C.</title>
        <authorList>
            <person name="Zheng Z."/>
        </authorList>
    </citation>
    <scope>NUCLEOTIDE SEQUENCE</scope>
    <source>
        <strain evidence="6">ZZ-2019</strain>
        <tissue evidence="6">Adductor muscle</tissue>
    </source>
</reference>
<dbReference type="GO" id="GO:0005737">
    <property type="term" value="C:cytoplasm"/>
    <property type="evidence" value="ECO:0007669"/>
    <property type="project" value="TreeGrafter"/>
</dbReference>
<feature type="compositionally biased region" description="Low complexity" evidence="4">
    <location>
        <begin position="471"/>
        <end position="484"/>
    </location>
</feature>
<dbReference type="CDD" id="cd11856">
    <property type="entry name" value="SH3_p47phox_like"/>
    <property type="match status" value="2"/>
</dbReference>
<evidence type="ECO:0000259" key="5">
    <source>
        <dbReference type="PROSITE" id="PS50002"/>
    </source>
</evidence>
<feature type="region of interest" description="Disordered" evidence="4">
    <location>
        <begin position="211"/>
        <end position="250"/>
    </location>
</feature>
<protein>
    <recommendedName>
        <fullName evidence="5">SH3 domain-containing protein</fullName>
    </recommendedName>
</protein>
<proteinExistence type="predicted"/>
<feature type="compositionally biased region" description="Polar residues" evidence="4">
    <location>
        <begin position="498"/>
        <end position="511"/>
    </location>
</feature>
<gene>
    <name evidence="6" type="ORF">FSP39_017156</name>
</gene>
<sequence length="890" mass="97928">MKTTYVRLRERVSRQVAKVRHTYHEAFGRGTDGYGGEQKKSATFGVSKISGPKLAEQYKVIADYQKEDKWDLNLKAGTEVEVVEKSESGWWFVNVEDQQGWVPSTYLKRKDGTTENTSQRAQKGEEESYMCTDNYDPQNNDEIRLDLGATVEVMEKNLDGWWWIRYQGKEGWAPATYLMKSEKVHMEQVAQASGVQIVSQLSDISNLMKGEGHSADGVTPPRPKAPMIRQKSKSLERGGSLRPPPRKGSIKNIDLNAVHSHRLTSKSYVTLADFNDKVGDGISFRKGEFVQVIEKTDDGWWFVSINGAEGWAPSTYIGNADIGDIPEASSGPTADEEYSCVPPPSDDEEDYDYDSDYENPYEDVDPDSGYEVPCNNNNNNTETTTKKLPDPPVLRQKPVAIIAQNVDRDSVASVGRMQRGKDVKRPTSRPPPPPVISVPREQAAPKESKKEEPLSKLAGNAANLKAQLEAKFSSTSSSSSGSKSSPPPRPAKPKELSKPTNSNSSKPTNKDSLAGMLKAQFERRTSSASESSSSDGHSYPRSQIKPPTPPKSDRVKRLSNVGEGSDLSDILKAKFEQRRCSEDSVTKSNTPETSKKHVPLKPLLPPKSNVKPEERSKPPDIKRDGVSATKSIFEANNVSKPPVLGKTWKKESVKPSKKPPPKPLKPSFPKQTNSALNGRQEVGGAPKPGFAKELAAKLSNNLPSSNNTSQSTIDFINVNKPSAIKPPIPTKNTTSTSGLDKHKAVEKVKTLYKAKADFKGQGDGEVTFTAGETLQVEDKSGGWWLVAVGDRQGWAPATYIEEVSNDHTTSNRVPSPVCDSGFTSPEEGSNSSATQRFRTCAEFIAEGEGEISFSEGMYIEVLDSSEDDWWYVKINDTEGWVPAEYLEEVS</sequence>
<dbReference type="AlphaFoldDB" id="A0AA88YAV3"/>
<feature type="compositionally biased region" description="Low complexity" evidence="4">
    <location>
        <begin position="698"/>
        <end position="710"/>
    </location>
</feature>
<dbReference type="Proteomes" id="UP001186944">
    <property type="component" value="Unassembled WGS sequence"/>
</dbReference>
<dbReference type="Pfam" id="PF00018">
    <property type="entry name" value="SH3_1"/>
    <property type="match status" value="4"/>
</dbReference>
<dbReference type="Gene3D" id="2.30.30.40">
    <property type="entry name" value="SH3 Domains"/>
    <property type="match status" value="5"/>
</dbReference>
<dbReference type="EMBL" id="VSWD01000008">
    <property type="protein sequence ID" value="KAK3095649.1"/>
    <property type="molecule type" value="Genomic_DNA"/>
</dbReference>
<dbReference type="InterPro" id="IPR051228">
    <property type="entry name" value="NADPH_Oxidase/PX-Domain"/>
</dbReference>
<feature type="compositionally biased region" description="Basic and acidic residues" evidence="4">
    <location>
        <begin position="443"/>
        <end position="454"/>
    </location>
</feature>
<dbReference type="InterPro" id="IPR001452">
    <property type="entry name" value="SH3_domain"/>
</dbReference>
<name>A0AA88YAV3_PINIB</name>
<dbReference type="InterPro" id="IPR036028">
    <property type="entry name" value="SH3-like_dom_sf"/>
</dbReference>
<evidence type="ECO:0000256" key="4">
    <source>
        <dbReference type="SAM" id="MobiDB-lite"/>
    </source>
</evidence>
<keyword evidence="7" id="KW-1185">Reference proteome</keyword>
<feature type="compositionally biased region" description="Polar residues" evidence="4">
    <location>
        <begin position="628"/>
        <end position="639"/>
    </location>
</feature>
<keyword evidence="2" id="KW-0677">Repeat</keyword>
<dbReference type="PROSITE" id="PS50002">
    <property type="entry name" value="SH3"/>
    <property type="match status" value="5"/>
</dbReference>
<feature type="domain" description="SH3" evidence="5">
    <location>
        <begin position="263"/>
        <end position="322"/>
    </location>
</feature>
<feature type="domain" description="SH3" evidence="5">
    <location>
        <begin position="832"/>
        <end position="890"/>
    </location>
</feature>
<feature type="domain" description="SH3" evidence="5">
    <location>
        <begin position="53"/>
        <end position="112"/>
    </location>
</feature>
<keyword evidence="1 3" id="KW-0728">SH3 domain</keyword>
<feature type="compositionally biased region" description="Basic and acidic residues" evidence="4">
    <location>
        <begin position="610"/>
        <end position="625"/>
    </location>
</feature>
<evidence type="ECO:0000313" key="6">
    <source>
        <dbReference type="EMBL" id="KAK3095649.1"/>
    </source>
</evidence>
<evidence type="ECO:0000256" key="3">
    <source>
        <dbReference type="PROSITE-ProRule" id="PRU00192"/>
    </source>
</evidence>